<organism evidence="2 3">
    <name type="scientific">Acanthoscelides obtectus</name>
    <name type="common">Bean weevil</name>
    <name type="synonym">Bruchus obtectus</name>
    <dbReference type="NCBI Taxonomy" id="200917"/>
    <lineage>
        <taxon>Eukaryota</taxon>
        <taxon>Metazoa</taxon>
        <taxon>Ecdysozoa</taxon>
        <taxon>Arthropoda</taxon>
        <taxon>Hexapoda</taxon>
        <taxon>Insecta</taxon>
        <taxon>Pterygota</taxon>
        <taxon>Neoptera</taxon>
        <taxon>Endopterygota</taxon>
        <taxon>Coleoptera</taxon>
        <taxon>Polyphaga</taxon>
        <taxon>Cucujiformia</taxon>
        <taxon>Chrysomeloidea</taxon>
        <taxon>Chrysomelidae</taxon>
        <taxon>Bruchinae</taxon>
        <taxon>Bruchini</taxon>
        <taxon>Acanthoscelides</taxon>
    </lineage>
</organism>
<dbReference type="OrthoDB" id="10066957at2759"/>
<dbReference type="Proteomes" id="UP001152888">
    <property type="component" value="Unassembled WGS sequence"/>
</dbReference>
<comment type="caution">
    <text evidence="2">The sequence shown here is derived from an EMBL/GenBank/DDBJ whole genome shotgun (WGS) entry which is preliminary data.</text>
</comment>
<reference evidence="2" key="1">
    <citation type="submission" date="2022-03" db="EMBL/GenBank/DDBJ databases">
        <authorList>
            <person name="Sayadi A."/>
        </authorList>
    </citation>
    <scope>NUCLEOTIDE SEQUENCE</scope>
</reference>
<evidence type="ECO:0000313" key="3">
    <source>
        <dbReference type="Proteomes" id="UP001152888"/>
    </source>
</evidence>
<evidence type="ECO:0000313" key="2">
    <source>
        <dbReference type="EMBL" id="CAH2004843.1"/>
    </source>
</evidence>
<name>A0A9P0M318_ACAOB</name>
<dbReference type="AlphaFoldDB" id="A0A9P0M318"/>
<proteinExistence type="predicted"/>
<protein>
    <submittedName>
        <fullName evidence="2">Uncharacterized protein</fullName>
    </submittedName>
</protein>
<feature type="coiled-coil region" evidence="1">
    <location>
        <begin position="36"/>
        <end position="80"/>
    </location>
</feature>
<keyword evidence="1" id="KW-0175">Coiled coil</keyword>
<keyword evidence="3" id="KW-1185">Reference proteome</keyword>
<dbReference type="EMBL" id="CAKOFQ010007609">
    <property type="protein sequence ID" value="CAH2004843.1"/>
    <property type="molecule type" value="Genomic_DNA"/>
</dbReference>
<sequence>MVFSSTDLREIKSAITSTFNEKFVNEIAVRVAVLVKKQFEEQLKSHRQAIDTLRKQTNILEAENRRLRKFVDHREQLLERNHNVRIFGIEFTNGEVLDKKIIDLFVNNLKVNIPNDAIKKCRRIANDSPPAVLVQFNCDSVRRQVLKNRNKLRNMEIKIKRPNKESTKPI</sequence>
<accession>A0A9P0M318</accession>
<gene>
    <name evidence="2" type="ORF">ACAOBT_LOCUS28204</name>
</gene>
<evidence type="ECO:0000256" key="1">
    <source>
        <dbReference type="SAM" id="Coils"/>
    </source>
</evidence>